<feature type="chain" id="PRO_5004544086" evidence="1">
    <location>
        <begin position="24"/>
        <end position="437"/>
    </location>
</feature>
<dbReference type="eggNOG" id="ENOG502RTMK">
    <property type="taxonomic scope" value="Eukaryota"/>
</dbReference>
<accession>S7RG26</accession>
<proteinExistence type="predicted"/>
<dbReference type="OrthoDB" id="3257981at2759"/>
<dbReference type="CDD" id="cd11577">
    <property type="entry name" value="GH71"/>
    <property type="match status" value="1"/>
</dbReference>
<dbReference type="RefSeq" id="XP_007869897.1">
    <property type="nucleotide sequence ID" value="XM_007871706.1"/>
</dbReference>
<organism evidence="2 3">
    <name type="scientific">Gloeophyllum trabeum (strain ATCC 11539 / FP-39264 / Madison 617)</name>
    <name type="common">Brown rot fungus</name>
    <dbReference type="NCBI Taxonomy" id="670483"/>
    <lineage>
        <taxon>Eukaryota</taxon>
        <taxon>Fungi</taxon>
        <taxon>Dikarya</taxon>
        <taxon>Basidiomycota</taxon>
        <taxon>Agaricomycotina</taxon>
        <taxon>Agaricomycetes</taxon>
        <taxon>Gloeophyllales</taxon>
        <taxon>Gloeophyllaceae</taxon>
        <taxon>Gloeophyllum</taxon>
    </lineage>
</organism>
<sequence length="437" mass="48529">MVACKRLNRLIVIVLSWVALSSAAPSVEQDALPKMVFAHFIVGNTRPYNVGDWARDIALASSKGIDAFALNVGRDDYEASRVADAYAAASGTNFKLFMSFDMTSLPCGGGGDAGPLRDYINRYAAHPSQLRFDGKILVSTFGGEYCSFGTGSLNQGWQNAIKNGMPPVHFVPAFFLDPSSFGGYPVMDGAFNWNSAWPQGNYDTNFDSDNNHISHLGGRSYMAAFSPWFFTHYGPDTYNKNFIFRTDDWHFVKRWENLVEHRSSVAFVEALTWNDFGESHYLGPLHGDLSRSDDWTAGYDHQGWLDLLQYYIQAYKTGVYPSVSQDRIFLWSRLSPAGANAPDRVGKPDHWQWTQDNLWAVVFLTTPAEVQLACGAYIQSTTLPAGVGKAQLPLQQDCSVTATILRGGVSTLHFAPKGFDFRTNPRNYNFNAYVAAS</sequence>
<dbReference type="KEGG" id="gtr:GLOTRDRAFT_48902"/>
<dbReference type="HOGENOM" id="CLU_019141_4_0_1"/>
<dbReference type="GeneID" id="19306608"/>
<evidence type="ECO:0000313" key="3">
    <source>
        <dbReference type="Proteomes" id="UP000030669"/>
    </source>
</evidence>
<keyword evidence="1" id="KW-0732">Signal</keyword>
<evidence type="ECO:0000313" key="2">
    <source>
        <dbReference type="EMBL" id="EPQ51474.1"/>
    </source>
</evidence>
<dbReference type="Gene3D" id="3.20.20.80">
    <property type="entry name" value="Glycosidases"/>
    <property type="match status" value="1"/>
</dbReference>
<dbReference type="AlphaFoldDB" id="S7RG26"/>
<dbReference type="Proteomes" id="UP000030669">
    <property type="component" value="Unassembled WGS sequence"/>
</dbReference>
<keyword evidence="2" id="KW-0378">Hydrolase</keyword>
<protein>
    <submittedName>
        <fullName evidence="2">Glycoside hydrolase</fullName>
    </submittedName>
</protein>
<evidence type="ECO:0000256" key="1">
    <source>
        <dbReference type="SAM" id="SignalP"/>
    </source>
</evidence>
<dbReference type="InterPro" id="IPR005197">
    <property type="entry name" value="Glyco_hydro_71"/>
</dbReference>
<name>S7RG26_GLOTA</name>
<gene>
    <name evidence="2" type="ORF">GLOTRDRAFT_48902</name>
</gene>
<dbReference type="EMBL" id="KB469310">
    <property type="protein sequence ID" value="EPQ51474.1"/>
    <property type="molecule type" value="Genomic_DNA"/>
</dbReference>
<keyword evidence="3" id="KW-1185">Reference proteome</keyword>
<dbReference type="OMA" id="GSNSHEW"/>
<dbReference type="GO" id="GO:0051118">
    <property type="term" value="F:glucan endo-1,3-alpha-glucosidase activity"/>
    <property type="evidence" value="ECO:0007669"/>
    <property type="project" value="InterPro"/>
</dbReference>
<dbReference type="Pfam" id="PF03659">
    <property type="entry name" value="Glyco_hydro_71"/>
    <property type="match status" value="1"/>
</dbReference>
<reference evidence="2 3" key="1">
    <citation type="journal article" date="2012" name="Science">
        <title>The Paleozoic origin of enzymatic lignin decomposition reconstructed from 31 fungal genomes.</title>
        <authorList>
            <person name="Floudas D."/>
            <person name="Binder M."/>
            <person name="Riley R."/>
            <person name="Barry K."/>
            <person name="Blanchette R.A."/>
            <person name="Henrissat B."/>
            <person name="Martinez A.T."/>
            <person name="Otillar R."/>
            <person name="Spatafora J.W."/>
            <person name="Yadav J.S."/>
            <person name="Aerts A."/>
            <person name="Benoit I."/>
            <person name="Boyd A."/>
            <person name="Carlson A."/>
            <person name="Copeland A."/>
            <person name="Coutinho P.M."/>
            <person name="de Vries R.P."/>
            <person name="Ferreira P."/>
            <person name="Findley K."/>
            <person name="Foster B."/>
            <person name="Gaskell J."/>
            <person name="Glotzer D."/>
            <person name="Gorecki P."/>
            <person name="Heitman J."/>
            <person name="Hesse C."/>
            <person name="Hori C."/>
            <person name="Igarashi K."/>
            <person name="Jurgens J.A."/>
            <person name="Kallen N."/>
            <person name="Kersten P."/>
            <person name="Kohler A."/>
            <person name="Kuees U."/>
            <person name="Kumar T.K.A."/>
            <person name="Kuo A."/>
            <person name="LaButti K."/>
            <person name="Larrondo L.F."/>
            <person name="Lindquist E."/>
            <person name="Ling A."/>
            <person name="Lombard V."/>
            <person name="Lucas S."/>
            <person name="Lundell T."/>
            <person name="Martin R."/>
            <person name="McLaughlin D.J."/>
            <person name="Morgenstern I."/>
            <person name="Morin E."/>
            <person name="Murat C."/>
            <person name="Nagy L.G."/>
            <person name="Nolan M."/>
            <person name="Ohm R.A."/>
            <person name="Patyshakuliyeva A."/>
            <person name="Rokas A."/>
            <person name="Ruiz-Duenas F.J."/>
            <person name="Sabat G."/>
            <person name="Salamov A."/>
            <person name="Samejima M."/>
            <person name="Schmutz J."/>
            <person name="Slot J.C."/>
            <person name="St John F."/>
            <person name="Stenlid J."/>
            <person name="Sun H."/>
            <person name="Sun S."/>
            <person name="Syed K."/>
            <person name="Tsang A."/>
            <person name="Wiebenga A."/>
            <person name="Young D."/>
            <person name="Pisabarro A."/>
            <person name="Eastwood D.C."/>
            <person name="Martin F."/>
            <person name="Cullen D."/>
            <person name="Grigoriev I.V."/>
            <person name="Hibbett D.S."/>
        </authorList>
    </citation>
    <scope>NUCLEOTIDE SEQUENCE [LARGE SCALE GENOMIC DNA]</scope>
    <source>
        <strain evidence="2 3">ATCC 11539</strain>
    </source>
</reference>
<feature type="signal peptide" evidence="1">
    <location>
        <begin position="1"/>
        <end position="23"/>
    </location>
</feature>